<sequence length="178" mass="20031">MKIKTKCFLMLFLVLQSSASFLYANSFLIEASSKAQIAEFKDTIDKKMISCLGGCKVQSGSSYSAVAIPNFGTYLISSKAYGFAVLFKRSKNAYRLSPQTNALALLKGFTSDSVCQLLSNPDGGMAKIKEYARDDFNYFIETISERRTPRESKIFVMVQPSDLDPRKKDYFYCSEHSY</sequence>
<name>A0A1X7AMN5_9GAMM</name>
<feature type="chain" id="PRO_5010888552" evidence="1">
    <location>
        <begin position="25"/>
        <end position="178"/>
    </location>
</feature>
<keyword evidence="3" id="KW-1185">Reference proteome</keyword>
<dbReference type="Proteomes" id="UP000196573">
    <property type="component" value="Unassembled WGS sequence"/>
</dbReference>
<keyword evidence="1" id="KW-0732">Signal</keyword>
<feature type="signal peptide" evidence="1">
    <location>
        <begin position="1"/>
        <end position="24"/>
    </location>
</feature>
<reference evidence="2 3" key="1">
    <citation type="submission" date="2017-03" db="EMBL/GenBank/DDBJ databases">
        <authorList>
            <person name="Afonso C.L."/>
            <person name="Miller P.J."/>
            <person name="Scott M.A."/>
            <person name="Spackman E."/>
            <person name="Goraichik I."/>
            <person name="Dimitrov K.M."/>
            <person name="Suarez D.L."/>
            <person name="Swayne D.E."/>
        </authorList>
    </citation>
    <scope>NUCLEOTIDE SEQUENCE [LARGE SCALE GENOMIC DNA]</scope>
    <source>
        <strain evidence="2">SB41UT1</strain>
    </source>
</reference>
<dbReference type="RefSeq" id="WP_087111525.1">
    <property type="nucleotide sequence ID" value="NZ_CBCSCN010000007.1"/>
</dbReference>
<proteinExistence type="predicted"/>
<dbReference type="AlphaFoldDB" id="A0A1X7AMN5"/>
<protein>
    <submittedName>
        <fullName evidence="2">Uncharacterized protein</fullName>
    </submittedName>
</protein>
<dbReference type="EMBL" id="FWPT01000007">
    <property type="protein sequence ID" value="SMA49225.1"/>
    <property type="molecule type" value="Genomic_DNA"/>
</dbReference>
<gene>
    <name evidence="2" type="ORF">EHSB41UT_03125</name>
</gene>
<evidence type="ECO:0000313" key="3">
    <source>
        <dbReference type="Proteomes" id="UP000196573"/>
    </source>
</evidence>
<accession>A0A1X7AMN5</accession>
<evidence type="ECO:0000256" key="1">
    <source>
        <dbReference type="SAM" id="SignalP"/>
    </source>
</evidence>
<evidence type="ECO:0000313" key="2">
    <source>
        <dbReference type="EMBL" id="SMA49225.1"/>
    </source>
</evidence>
<organism evidence="2 3">
    <name type="scientific">Parendozoicomonas haliclonae</name>
    <dbReference type="NCBI Taxonomy" id="1960125"/>
    <lineage>
        <taxon>Bacteria</taxon>
        <taxon>Pseudomonadati</taxon>
        <taxon>Pseudomonadota</taxon>
        <taxon>Gammaproteobacteria</taxon>
        <taxon>Oceanospirillales</taxon>
        <taxon>Endozoicomonadaceae</taxon>
        <taxon>Parendozoicomonas</taxon>
    </lineage>
</organism>